<dbReference type="InterPro" id="IPR029016">
    <property type="entry name" value="GAF-like_dom_sf"/>
</dbReference>
<name>A0A381WWV0_9ZZZZ</name>
<dbReference type="InterPro" id="IPR002571">
    <property type="entry name" value="HrcA"/>
</dbReference>
<dbReference type="GO" id="GO:0003677">
    <property type="term" value="F:DNA binding"/>
    <property type="evidence" value="ECO:0007669"/>
    <property type="project" value="InterPro"/>
</dbReference>
<gene>
    <name evidence="6" type="ORF">METZ01_LOCUS109873</name>
</gene>
<sequence length="344" mass="37400">MTKDLTQRGAAVLDVVVRHFIATGQPAGSVTVAGLLAEKISSATVRNVMAKFAKQGYLTQPHTSAGRMPTARGYVAYVKHLMRHGDLQRVDERRIRERLDEAQPELNALLQRACSVLSEMTHHVGVVLVPPPAEADIHHVELVRLGPDRVSIVFVTSVGMVHTRTIMFEEELGEQALEAAADFIRHRFAGQTLRHLRESIGDTSRSTSSHPEAIAVRLVRRSLGDAIYQPAMYVEGAFHLLDSPELAERATFPEIFAAFEERSELSRVLAGCGTELGVRVLIGRAGLPASLGGCALVAAGYRFGPRPVGALGVLGPARMHYERTIPMVTTMARVTSDMATKLCA</sequence>
<dbReference type="SUPFAM" id="SSF55781">
    <property type="entry name" value="GAF domain-like"/>
    <property type="match status" value="1"/>
</dbReference>
<dbReference type="InterPro" id="IPR021153">
    <property type="entry name" value="HrcA_C"/>
</dbReference>
<keyword evidence="2" id="KW-0805">Transcription regulation</keyword>
<dbReference type="PANTHER" id="PTHR34824:SF1">
    <property type="entry name" value="HEAT-INDUCIBLE TRANSCRIPTION REPRESSOR HRCA"/>
    <property type="match status" value="1"/>
</dbReference>
<evidence type="ECO:0000256" key="3">
    <source>
        <dbReference type="ARBA" id="ARBA00023016"/>
    </source>
</evidence>
<dbReference type="PIRSF" id="PIRSF005485">
    <property type="entry name" value="HrcA"/>
    <property type="match status" value="1"/>
</dbReference>
<dbReference type="Gene3D" id="3.30.390.60">
    <property type="entry name" value="Heat-inducible transcription repressor hrca homolog, domain 3"/>
    <property type="match status" value="1"/>
</dbReference>
<keyword evidence="4" id="KW-0804">Transcription</keyword>
<dbReference type="Gene3D" id="3.30.450.40">
    <property type="match status" value="1"/>
</dbReference>
<evidence type="ECO:0000256" key="4">
    <source>
        <dbReference type="ARBA" id="ARBA00023163"/>
    </source>
</evidence>
<dbReference type="InterPro" id="IPR023120">
    <property type="entry name" value="WHTH_transcript_rep_HrcA_IDD"/>
</dbReference>
<dbReference type="InterPro" id="IPR036390">
    <property type="entry name" value="WH_DNA-bd_sf"/>
</dbReference>
<dbReference type="SUPFAM" id="SSF46785">
    <property type="entry name" value="Winged helix' DNA-binding domain"/>
    <property type="match status" value="1"/>
</dbReference>
<dbReference type="Gene3D" id="1.10.10.10">
    <property type="entry name" value="Winged helix-like DNA-binding domain superfamily/Winged helix DNA-binding domain"/>
    <property type="match status" value="1"/>
</dbReference>
<dbReference type="NCBIfam" id="TIGR00331">
    <property type="entry name" value="hrcA"/>
    <property type="match status" value="1"/>
</dbReference>
<dbReference type="AlphaFoldDB" id="A0A381WWV0"/>
<evidence type="ECO:0000259" key="5">
    <source>
        <dbReference type="Pfam" id="PF01628"/>
    </source>
</evidence>
<evidence type="ECO:0000313" key="6">
    <source>
        <dbReference type="EMBL" id="SVA57019.1"/>
    </source>
</evidence>
<dbReference type="Pfam" id="PF01628">
    <property type="entry name" value="HrcA"/>
    <property type="match status" value="1"/>
</dbReference>
<keyword evidence="1" id="KW-0678">Repressor</keyword>
<protein>
    <recommendedName>
        <fullName evidence="5">Heat-inducible transcription repressor HrcA C-terminal domain-containing protein</fullName>
    </recommendedName>
</protein>
<dbReference type="GO" id="GO:0045892">
    <property type="term" value="P:negative regulation of DNA-templated transcription"/>
    <property type="evidence" value="ECO:0007669"/>
    <property type="project" value="TreeGrafter"/>
</dbReference>
<feature type="domain" description="Heat-inducible transcription repressor HrcA C-terminal" evidence="5">
    <location>
        <begin position="108"/>
        <end position="325"/>
    </location>
</feature>
<organism evidence="6">
    <name type="scientific">marine metagenome</name>
    <dbReference type="NCBI Taxonomy" id="408172"/>
    <lineage>
        <taxon>unclassified sequences</taxon>
        <taxon>metagenomes</taxon>
        <taxon>ecological metagenomes</taxon>
    </lineage>
</organism>
<evidence type="ECO:0000256" key="1">
    <source>
        <dbReference type="ARBA" id="ARBA00022491"/>
    </source>
</evidence>
<dbReference type="EMBL" id="UINC01013156">
    <property type="protein sequence ID" value="SVA57019.1"/>
    <property type="molecule type" value="Genomic_DNA"/>
</dbReference>
<dbReference type="HAMAP" id="MF_00081">
    <property type="entry name" value="HrcA"/>
    <property type="match status" value="1"/>
</dbReference>
<keyword evidence="3" id="KW-0346">Stress response</keyword>
<reference evidence="6" key="1">
    <citation type="submission" date="2018-05" db="EMBL/GenBank/DDBJ databases">
        <authorList>
            <person name="Lanie J.A."/>
            <person name="Ng W.-L."/>
            <person name="Kazmierczak K.M."/>
            <person name="Andrzejewski T.M."/>
            <person name="Davidsen T.M."/>
            <person name="Wayne K.J."/>
            <person name="Tettelin H."/>
            <person name="Glass J.I."/>
            <person name="Rusch D."/>
            <person name="Podicherti R."/>
            <person name="Tsui H.-C.T."/>
            <person name="Winkler M.E."/>
        </authorList>
    </citation>
    <scope>NUCLEOTIDE SEQUENCE</scope>
</reference>
<accession>A0A381WWV0</accession>
<proteinExistence type="inferred from homology"/>
<evidence type="ECO:0000256" key="2">
    <source>
        <dbReference type="ARBA" id="ARBA00023015"/>
    </source>
</evidence>
<dbReference type="InterPro" id="IPR036388">
    <property type="entry name" value="WH-like_DNA-bd_sf"/>
</dbReference>
<dbReference type="PANTHER" id="PTHR34824">
    <property type="entry name" value="HEAT-INDUCIBLE TRANSCRIPTION REPRESSOR HRCA"/>
    <property type="match status" value="1"/>
</dbReference>